<gene>
    <name evidence="7" type="ORF">NYM_LOCUS23483</name>
</gene>
<sequence length="390" mass="42800">MGLGVGMGLNMLLLVAMVATNIFSLYHLASIRNPPNPPAPPVPDHLLRHLSTIRATITHLAARHASAASAAGNAAIPPELIRYTAERRLPLGRSVVTEQDIFPFSVGTACQSHPDLLSRFMNYTAFKPCPDDADLAESLMVHGCFPLPRRRCFSLTAPKSPSSLPTNPFPSSLPAAAVRWSRFTCKSFDCLTRLGRPGFDLSIDSPKWMEQSDATGLTIPVFFKYVQAANSGPIRLGLDIGGGTGTFAARMKERNVTVVSTTLDLGAPYNEVMALRGLVPLHLTMQQRFPLFDGMMDVVHCDRAVNRWIPVTTMEFLFFDIDRVLRGGGILWIDHFFCKAVDLNKVYAPLIGKLGYRRLKWVTGNKTDVGGAKYGEVYLSAILQKPIKSS</sequence>
<dbReference type="Gene3D" id="3.40.50.150">
    <property type="entry name" value="Vaccinia Virus protein VP39"/>
    <property type="match status" value="1"/>
</dbReference>
<evidence type="ECO:0000256" key="6">
    <source>
        <dbReference type="SAM" id="Phobius"/>
    </source>
</evidence>
<proteinExistence type="inferred from homology"/>
<evidence type="ECO:0000256" key="1">
    <source>
        <dbReference type="ARBA" id="ARBA00004606"/>
    </source>
</evidence>
<feature type="transmembrane region" description="Helical" evidence="6">
    <location>
        <begin position="12"/>
        <end position="29"/>
    </location>
</feature>
<accession>A0A5K1F0U6</accession>
<dbReference type="GO" id="GO:0008168">
    <property type="term" value="F:methyltransferase activity"/>
    <property type="evidence" value="ECO:0007669"/>
    <property type="project" value="UniProtKB-KW"/>
</dbReference>
<dbReference type="AlphaFoldDB" id="A0A5K1F0U6"/>
<keyword evidence="6" id="KW-0472">Membrane</keyword>
<evidence type="ECO:0000313" key="7">
    <source>
        <dbReference type="EMBL" id="VVW58071.1"/>
    </source>
</evidence>
<dbReference type="GO" id="GO:0032259">
    <property type="term" value="P:methylation"/>
    <property type="evidence" value="ECO:0007669"/>
    <property type="project" value="UniProtKB-KW"/>
</dbReference>
<reference evidence="7" key="1">
    <citation type="submission" date="2019-09" db="EMBL/GenBank/DDBJ databases">
        <authorList>
            <person name="Zhang L."/>
        </authorList>
    </citation>
    <scope>NUCLEOTIDE SEQUENCE</scope>
</reference>
<keyword evidence="4" id="KW-0735">Signal-anchor</keyword>
<keyword evidence="3" id="KW-0808">Transferase</keyword>
<evidence type="ECO:0008006" key="8">
    <source>
        <dbReference type="Google" id="ProtNLM"/>
    </source>
</evidence>
<evidence type="ECO:0000256" key="3">
    <source>
        <dbReference type="ARBA" id="ARBA00022603"/>
    </source>
</evidence>
<name>A0A5K1F0U6_9MAGN</name>
<dbReference type="PANTHER" id="PTHR44067:SF5">
    <property type="entry name" value="EXPRESSED PROTEIN"/>
    <property type="match status" value="1"/>
</dbReference>
<evidence type="ECO:0000256" key="2">
    <source>
        <dbReference type="ARBA" id="ARBA00008361"/>
    </source>
</evidence>
<keyword evidence="3" id="KW-0489">Methyltransferase</keyword>
<dbReference type="GO" id="GO:0012505">
    <property type="term" value="C:endomembrane system"/>
    <property type="evidence" value="ECO:0007669"/>
    <property type="project" value="UniProtKB-SubCell"/>
</dbReference>
<dbReference type="PANTHER" id="PTHR44067">
    <property type="entry name" value="S-ADENOSYL-L-METHIONINE-DEPENDENT METHYLTRANSFERASE SUPERFAMILY PROTEIN-RELATED"/>
    <property type="match status" value="1"/>
</dbReference>
<dbReference type="Gramene" id="NC7G0246770.1">
    <property type="protein sequence ID" value="NC7G0246770.1:cds"/>
    <property type="gene ID" value="NC7G0246770"/>
</dbReference>
<comment type="subcellular location">
    <subcellularLocation>
        <location evidence="5">Endomembrane system</location>
        <topology evidence="5">Single-pass membrane protein</topology>
    </subcellularLocation>
    <subcellularLocation>
        <location evidence="1">Membrane</location>
        <topology evidence="1">Single-pass type II membrane protein</topology>
    </subcellularLocation>
</comment>
<dbReference type="InterPro" id="IPR004159">
    <property type="entry name" value="Put_SAM_MeTrfase"/>
</dbReference>
<comment type="similarity">
    <text evidence="2">Belongs to the methyltransferase superfamily.</text>
</comment>
<dbReference type="GO" id="GO:0016020">
    <property type="term" value="C:membrane"/>
    <property type="evidence" value="ECO:0007669"/>
    <property type="project" value="UniProtKB-SubCell"/>
</dbReference>
<dbReference type="EMBL" id="LR721785">
    <property type="protein sequence ID" value="VVW58071.1"/>
    <property type="molecule type" value="Genomic_DNA"/>
</dbReference>
<dbReference type="OMA" id="RWPPGAK"/>
<dbReference type="Pfam" id="PF03141">
    <property type="entry name" value="Methyltransf_29"/>
    <property type="match status" value="1"/>
</dbReference>
<evidence type="ECO:0000256" key="5">
    <source>
        <dbReference type="ARBA" id="ARBA00037847"/>
    </source>
</evidence>
<dbReference type="InterPro" id="IPR029063">
    <property type="entry name" value="SAM-dependent_MTases_sf"/>
</dbReference>
<protein>
    <recommendedName>
        <fullName evidence="8">Methyltransferase type 11 domain-containing protein</fullName>
    </recommendedName>
</protein>
<dbReference type="InterPro" id="IPR053223">
    <property type="entry name" value="Prob_Methyltransferase"/>
</dbReference>
<dbReference type="SUPFAM" id="SSF53335">
    <property type="entry name" value="S-adenosyl-L-methionine-dependent methyltransferases"/>
    <property type="match status" value="1"/>
</dbReference>
<organism evidence="7">
    <name type="scientific">Nymphaea colorata</name>
    <name type="common">pocket water lily</name>
    <dbReference type="NCBI Taxonomy" id="210225"/>
    <lineage>
        <taxon>Eukaryota</taxon>
        <taxon>Viridiplantae</taxon>
        <taxon>Streptophyta</taxon>
        <taxon>Embryophyta</taxon>
        <taxon>Tracheophyta</taxon>
        <taxon>Spermatophyta</taxon>
        <taxon>Magnoliopsida</taxon>
        <taxon>Nymphaeales</taxon>
        <taxon>Nymphaeaceae</taxon>
        <taxon>Nymphaea</taxon>
    </lineage>
</organism>
<keyword evidence="6" id="KW-1133">Transmembrane helix</keyword>
<dbReference type="OrthoDB" id="2014981at2759"/>
<keyword evidence="6" id="KW-0812">Transmembrane</keyword>
<evidence type="ECO:0000256" key="4">
    <source>
        <dbReference type="ARBA" id="ARBA00022968"/>
    </source>
</evidence>